<name>A0A8K0T7Q5_9PEZI</name>
<comment type="caution">
    <text evidence="2">The sequence shown here is derived from an EMBL/GenBank/DDBJ whole genome shotgun (WGS) entry which is preliminary data.</text>
</comment>
<dbReference type="Proteomes" id="UP000813385">
    <property type="component" value="Unassembled WGS sequence"/>
</dbReference>
<gene>
    <name evidence="2" type="ORF">B0T11DRAFT_283222</name>
</gene>
<accession>A0A8K0T7Q5</accession>
<feature type="compositionally biased region" description="Low complexity" evidence="1">
    <location>
        <begin position="104"/>
        <end position="119"/>
    </location>
</feature>
<feature type="region of interest" description="Disordered" evidence="1">
    <location>
        <begin position="1"/>
        <end position="47"/>
    </location>
</feature>
<evidence type="ECO:0000313" key="2">
    <source>
        <dbReference type="EMBL" id="KAH7357851.1"/>
    </source>
</evidence>
<sequence>MDVEEKAVEAIGSRRSVRRNEPPTSKEAGARATGLSGSQSPRDGLDYHVSGLDEHYGPSTYRWVVEQHTDMLPPALAIVGEIIDTTLGFQEVDTEGQSGPTHDTNNLQATPTAQNATTNTSATISTNSKYLFVPRDLEMLYEHHLHCTWDPNDMAKSGEEALSQGPAMQTCFITPSHHFYRALAFYHSLEPESKLRISKESRQQRQRGVPTLSIPKFQSLGAFSDWYTETERTGEERRVKISRMHNIATWMQEDCRVGSMARDTKYLQTTDELKQDLDKLRRKAQKWDMQLAAFSYCHHVCGILVTFIDHMKSKMKAKQRRSELAEDGSNVEVRQGPEDDARLWSPSEAAMQGNFVGIFMMESGIHRCLGSCESACSQGPEAWADRHRQRVLDCINKHAETVRGKIRGHEARLGYIANCTQSAAG</sequence>
<dbReference type="EMBL" id="JAGPXD010000004">
    <property type="protein sequence ID" value="KAH7357851.1"/>
    <property type="molecule type" value="Genomic_DNA"/>
</dbReference>
<organism evidence="2 3">
    <name type="scientific">Plectosphaerella cucumerina</name>
    <dbReference type="NCBI Taxonomy" id="40658"/>
    <lineage>
        <taxon>Eukaryota</taxon>
        <taxon>Fungi</taxon>
        <taxon>Dikarya</taxon>
        <taxon>Ascomycota</taxon>
        <taxon>Pezizomycotina</taxon>
        <taxon>Sordariomycetes</taxon>
        <taxon>Hypocreomycetidae</taxon>
        <taxon>Glomerellales</taxon>
        <taxon>Plectosphaerellaceae</taxon>
        <taxon>Plectosphaerella</taxon>
    </lineage>
</organism>
<reference evidence="2" key="1">
    <citation type="journal article" date="2021" name="Nat. Commun.">
        <title>Genetic determinants of endophytism in the Arabidopsis root mycobiome.</title>
        <authorList>
            <person name="Mesny F."/>
            <person name="Miyauchi S."/>
            <person name="Thiergart T."/>
            <person name="Pickel B."/>
            <person name="Atanasova L."/>
            <person name="Karlsson M."/>
            <person name="Huettel B."/>
            <person name="Barry K.W."/>
            <person name="Haridas S."/>
            <person name="Chen C."/>
            <person name="Bauer D."/>
            <person name="Andreopoulos W."/>
            <person name="Pangilinan J."/>
            <person name="LaButti K."/>
            <person name="Riley R."/>
            <person name="Lipzen A."/>
            <person name="Clum A."/>
            <person name="Drula E."/>
            <person name="Henrissat B."/>
            <person name="Kohler A."/>
            <person name="Grigoriev I.V."/>
            <person name="Martin F.M."/>
            <person name="Hacquard S."/>
        </authorList>
    </citation>
    <scope>NUCLEOTIDE SEQUENCE</scope>
    <source>
        <strain evidence="2">MPI-CAGE-AT-0016</strain>
    </source>
</reference>
<dbReference type="AlphaFoldDB" id="A0A8K0T7Q5"/>
<evidence type="ECO:0000313" key="3">
    <source>
        <dbReference type="Proteomes" id="UP000813385"/>
    </source>
</evidence>
<evidence type="ECO:0000256" key="1">
    <source>
        <dbReference type="SAM" id="MobiDB-lite"/>
    </source>
</evidence>
<feature type="region of interest" description="Disordered" evidence="1">
    <location>
        <begin position="92"/>
        <end position="119"/>
    </location>
</feature>
<protein>
    <submittedName>
        <fullName evidence="2">Uncharacterized protein</fullName>
    </submittedName>
</protein>
<proteinExistence type="predicted"/>
<keyword evidence="3" id="KW-1185">Reference proteome</keyword>